<evidence type="ECO:0000313" key="2">
    <source>
        <dbReference type="Proteomes" id="UP001054837"/>
    </source>
</evidence>
<name>A0AAV4W8C9_9ARAC</name>
<evidence type="ECO:0000313" key="1">
    <source>
        <dbReference type="EMBL" id="GIY78474.1"/>
    </source>
</evidence>
<dbReference type="Proteomes" id="UP001054837">
    <property type="component" value="Unassembled WGS sequence"/>
</dbReference>
<comment type="caution">
    <text evidence="1">The sequence shown here is derived from an EMBL/GenBank/DDBJ whole genome shotgun (WGS) entry which is preliminary data.</text>
</comment>
<sequence length="203" mass="23783">MKSPSDLSRVKLSFTKSMVLISSNTSYTARMKKREIFPNRKRTFSRYESEKRGIHKNPNHRHHVKLSSEYPNLQNNPIIPAVTPLYSLQGKSHYLCNQGQGRVYRSTSIFFDCYIFWKGKKMVTCPCPTPFLLRDPPAKCNHPRSSQRMEKDCFHRQILVLQRVMSFPPPYERRGRMLGCAEKMYRHCSKDGKCIKSPHEVVQ</sequence>
<keyword evidence="2" id="KW-1185">Reference proteome</keyword>
<organism evidence="1 2">
    <name type="scientific">Caerostris darwini</name>
    <dbReference type="NCBI Taxonomy" id="1538125"/>
    <lineage>
        <taxon>Eukaryota</taxon>
        <taxon>Metazoa</taxon>
        <taxon>Ecdysozoa</taxon>
        <taxon>Arthropoda</taxon>
        <taxon>Chelicerata</taxon>
        <taxon>Arachnida</taxon>
        <taxon>Araneae</taxon>
        <taxon>Araneomorphae</taxon>
        <taxon>Entelegynae</taxon>
        <taxon>Araneoidea</taxon>
        <taxon>Araneidae</taxon>
        <taxon>Caerostris</taxon>
    </lineage>
</organism>
<protein>
    <submittedName>
        <fullName evidence="1">Uncharacterized protein</fullName>
    </submittedName>
</protein>
<reference evidence="1 2" key="1">
    <citation type="submission" date="2021-06" db="EMBL/GenBank/DDBJ databases">
        <title>Caerostris darwini draft genome.</title>
        <authorList>
            <person name="Kono N."/>
            <person name="Arakawa K."/>
        </authorList>
    </citation>
    <scope>NUCLEOTIDE SEQUENCE [LARGE SCALE GENOMIC DNA]</scope>
</reference>
<proteinExistence type="predicted"/>
<gene>
    <name evidence="1" type="ORF">CDAR_120461</name>
</gene>
<accession>A0AAV4W8C9</accession>
<dbReference type="EMBL" id="BPLQ01014248">
    <property type="protein sequence ID" value="GIY78474.1"/>
    <property type="molecule type" value="Genomic_DNA"/>
</dbReference>
<dbReference type="AlphaFoldDB" id="A0AAV4W8C9"/>